<protein>
    <submittedName>
        <fullName evidence="2">Uncharacterized protein</fullName>
    </submittedName>
</protein>
<dbReference type="Proteomes" id="UP000485058">
    <property type="component" value="Unassembled WGS sequence"/>
</dbReference>
<feature type="region of interest" description="Disordered" evidence="1">
    <location>
        <begin position="1"/>
        <end position="28"/>
    </location>
</feature>
<name>A0A699Z9J1_HAELA</name>
<dbReference type="AlphaFoldDB" id="A0A699Z9J1"/>
<sequence>MVRSMMYGSTDMAPSAPPSPTHACRCPAAHPSPARALIPTSPHATLDDMSRFHVSWSRCPSALSLSGLKLTWAAERSGSAPTTPSIIEQLLLRRVRSRGLSTGDPALAATHPC</sequence>
<evidence type="ECO:0000256" key="1">
    <source>
        <dbReference type="SAM" id="MobiDB-lite"/>
    </source>
</evidence>
<dbReference type="EMBL" id="BLLF01000915">
    <property type="protein sequence ID" value="GFH15886.1"/>
    <property type="molecule type" value="Genomic_DNA"/>
</dbReference>
<evidence type="ECO:0000313" key="3">
    <source>
        <dbReference type="Proteomes" id="UP000485058"/>
    </source>
</evidence>
<evidence type="ECO:0000313" key="2">
    <source>
        <dbReference type="EMBL" id="GFH15886.1"/>
    </source>
</evidence>
<organism evidence="2 3">
    <name type="scientific">Haematococcus lacustris</name>
    <name type="common">Green alga</name>
    <name type="synonym">Haematococcus pluvialis</name>
    <dbReference type="NCBI Taxonomy" id="44745"/>
    <lineage>
        <taxon>Eukaryota</taxon>
        <taxon>Viridiplantae</taxon>
        <taxon>Chlorophyta</taxon>
        <taxon>core chlorophytes</taxon>
        <taxon>Chlorophyceae</taxon>
        <taxon>CS clade</taxon>
        <taxon>Chlamydomonadales</taxon>
        <taxon>Haematococcaceae</taxon>
        <taxon>Haematococcus</taxon>
    </lineage>
</organism>
<gene>
    <name evidence="2" type="ORF">HaLaN_12203</name>
</gene>
<keyword evidence="3" id="KW-1185">Reference proteome</keyword>
<proteinExistence type="predicted"/>
<comment type="caution">
    <text evidence="2">The sequence shown here is derived from an EMBL/GenBank/DDBJ whole genome shotgun (WGS) entry which is preliminary data.</text>
</comment>
<reference evidence="2 3" key="1">
    <citation type="submission" date="2020-02" db="EMBL/GenBank/DDBJ databases">
        <title>Draft genome sequence of Haematococcus lacustris strain NIES-144.</title>
        <authorList>
            <person name="Morimoto D."/>
            <person name="Nakagawa S."/>
            <person name="Yoshida T."/>
            <person name="Sawayama S."/>
        </authorList>
    </citation>
    <scope>NUCLEOTIDE SEQUENCE [LARGE SCALE GENOMIC DNA]</scope>
    <source>
        <strain evidence="2 3">NIES-144</strain>
    </source>
</reference>
<accession>A0A699Z9J1</accession>